<sequence length="272" mass="29696">MPDGSTSPVRLYPGDGPLVVVWPGFGMGARYYRPIAEALVDQGFSVAVGELRGQGDNTAVATRRDRWGYHDLASQDYPRTIEGAKTALGLEADHPTYLLTHSMGGQIGSLFLARPETAELNVRGMMGVGSGSPWYRTFPNPERSRLLFGGYVMGGVSKVLGYWPDGRLDITNYGRQSGIHLGEWARFGRHNTLADLAGQDIDYQAAMACVDVPVLLTRFSNDTYCTVESCDALASLIPAEVEEFDGTLGHNRWARDPQVVSERFRAFADATA</sequence>
<dbReference type="InterPro" id="IPR029058">
    <property type="entry name" value="AB_hydrolase_fold"/>
</dbReference>
<dbReference type="SUPFAM" id="SSF53474">
    <property type="entry name" value="alpha/beta-Hydrolases"/>
    <property type="match status" value="1"/>
</dbReference>
<keyword evidence="2" id="KW-0378">Hydrolase</keyword>
<dbReference type="GO" id="GO:0016787">
    <property type="term" value="F:hydrolase activity"/>
    <property type="evidence" value="ECO:0007669"/>
    <property type="project" value="UniProtKB-KW"/>
</dbReference>
<dbReference type="InterPro" id="IPR022742">
    <property type="entry name" value="Hydrolase_4"/>
</dbReference>
<organism evidence="2 3">
    <name type="scientific">Candidatus Corynebacterium faecigallinarum</name>
    <dbReference type="NCBI Taxonomy" id="2838528"/>
    <lineage>
        <taxon>Bacteria</taxon>
        <taxon>Bacillati</taxon>
        <taxon>Actinomycetota</taxon>
        <taxon>Actinomycetes</taxon>
        <taxon>Mycobacteriales</taxon>
        <taxon>Corynebacteriaceae</taxon>
        <taxon>Corynebacterium</taxon>
    </lineage>
</organism>
<comment type="caution">
    <text evidence="2">The sequence shown here is derived from an EMBL/GenBank/DDBJ whole genome shotgun (WGS) entry which is preliminary data.</text>
</comment>
<dbReference type="Pfam" id="PF12146">
    <property type="entry name" value="Hydrolase_4"/>
    <property type="match status" value="1"/>
</dbReference>
<name>A0A9D2QDY6_9CORY</name>
<evidence type="ECO:0000313" key="2">
    <source>
        <dbReference type="EMBL" id="HJC85835.1"/>
    </source>
</evidence>
<dbReference type="PIRSF" id="PIRSF037442">
    <property type="entry name" value="UCP037442_abhydr"/>
    <property type="match status" value="1"/>
</dbReference>
<feature type="domain" description="Serine aminopeptidase S33" evidence="1">
    <location>
        <begin position="18"/>
        <end position="126"/>
    </location>
</feature>
<evidence type="ECO:0000313" key="3">
    <source>
        <dbReference type="Proteomes" id="UP000823858"/>
    </source>
</evidence>
<reference evidence="2" key="2">
    <citation type="submission" date="2021-04" db="EMBL/GenBank/DDBJ databases">
        <authorList>
            <person name="Gilroy R."/>
        </authorList>
    </citation>
    <scope>NUCLEOTIDE SEQUENCE</scope>
    <source>
        <strain evidence="2">ChiHjej13B12-4958</strain>
    </source>
</reference>
<evidence type="ECO:0000259" key="1">
    <source>
        <dbReference type="Pfam" id="PF12146"/>
    </source>
</evidence>
<accession>A0A9D2QDY6</accession>
<protein>
    <submittedName>
        <fullName evidence="2">Alpha/beta fold hydrolase</fullName>
    </submittedName>
</protein>
<reference evidence="2" key="1">
    <citation type="journal article" date="2021" name="PeerJ">
        <title>Extensive microbial diversity within the chicken gut microbiome revealed by metagenomics and culture.</title>
        <authorList>
            <person name="Gilroy R."/>
            <person name="Ravi A."/>
            <person name="Getino M."/>
            <person name="Pursley I."/>
            <person name="Horton D.L."/>
            <person name="Alikhan N.F."/>
            <person name="Baker D."/>
            <person name="Gharbi K."/>
            <person name="Hall N."/>
            <person name="Watson M."/>
            <person name="Adriaenssens E.M."/>
            <person name="Foster-Nyarko E."/>
            <person name="Jarju S."/>
            <person name="Secka A."/>
            <person name="Antonio M."/>
            <person name="Oren A."/>
            <person name="Chaudhuri R.R."/>
            <person name="La Ragione R."/>
            <person name="Hildebrand F."/>
            <person name="Pallen M.J."/>
        </authorList>
    </citation>
    <scope>NUCLEOTIDE SEQUENCE</scope>
    <source>
        <strain evidence="2">ChiHjej13B12-4958</strain>
    </source>
</reference>
<dbReference type="InterPro" id="IPR017208">
    <property type="entry name" value="UCP037442_abhydr"/>
</dbReference>
<dbReference type="Gene3D" id="3.40.50.1820">
    <property type="entry name" value="alpha/beta hydrolase"/>
    <property type="match status" value="1"/>
</dbReference>
<proteinExistence type="predicted"/>
<dbReference type="AlphaFoldDB" id="A0A9D2QDY6"/>
<dbReference type="EMBL" id="DWVP01000023">
    <property type="protein sequence ID" value="HJC85835.1"/>
    <property type="molecule type" value="Genomic_DNA"/>
</dbReference>
<gene>
    <name evidence="2" type="ORF">H9751_09905</name>
</gene>
<dbReference type="Proteomes" id="UP000823858">
    <property type="component" value="Unassembled WGS sequence"/>
</dbReference>